<dbReference type="AlphaFoldDB" id="N1PB71"/>
<reference evidence="4" key="1">
    <citation type="submission" date="2012-12" db="EMBL/GenBank/DDBJ databases">
        <authorList>
            <person name="Hellsten U."/>
            <person name="Grimwood J."/>
            <person name="Chapman J.A."/>
            <person name="Shapiro H."/>
            <person name="Aerts A."/>
            <person name="Otillar R.P."/>
            <person name="Terry A.Y."/>
            <person name="Boore J.L."/>
            <person name="Simakov O."/>
            <person name="Marletaz F."/>
            <person name="Cho S.-J."/>
            <person name="Edsinger-Gonzales E."/>
            <person name="Havlak P."/>
            <person name="Kuo D.-H."/>
            <person name="Larsson T."/>
            <person name="Lv J."/>
            <person name="Arendt D."/>
            <person name="Savage R."/>
            <person name="Osoegawa K."/>
            <person name="de Jong P."/>
            <person name="Lindberg D.R."/>
            <person name="Seaver E.C."/>
            <person name="Weisblat D.A."/>
            <person name="Putnam N.H."/>
            <person name="Grigoriev I.V."/>
            <person name="Rokhsar D.S."/>
        </authorList>
    </citation>
    <scope>NUCLEOTIDE SEQUENCE</scope>
    <source>
        <strain evidence="4">I ESC-2004</strain>
    </source>
</reference>
<dbReference type="HOGENOM" id="CLU_118749_0_0_1"/>
<dbReference type="EMBL" id="KB291798">
    <property type="protein sequence ID" value="ELU18846.1"/>
    <property type="molecule type" value="Genomic_DNA"/>
</dbReference>
<keyword evidence="4" id="KW-1185">Reference proteome</keyword>
<evidence type="ECO:0000313" key="4">
    <source>
        <dbReference type="Proteomes" id="UP000014760"/>
    </source>
</evidence>
<gene>
    <name evidence="2" type="ORF">CAPTEDRAFT_210319</name>
</gene>
<evidence type="ECO:0000256" key="1">
    <source>
        <dbReference type="SAM" id="MobiDB-lite"/>
    </source>
</evidence>
<dbReference type="EMBL" id="AMQN01000036">
    <property type="status" value="NOT_ANNOTATED_CDS"/>
    <property type="molecule type" value="Genomic_DNA"/>
</dbReference>
<name>N1PB71_CAPTE</name>
<accession>N1PB71</accession>
<organism evidence="2">
    <name type="scientific">Capitella teleta</name>
    <name type="common">Polychaete worm</name>
    <dbReference type="NCBI Taxonomy" id="283909"/>
    <lineage>
        <taxon>Eukaryota</taxon>
        <taxon>Metazoa</taxon>
        <taxon>Spiralia</taxon>
        <taxon>Lophotrochozoa</taxon>
        <taxon>Annelida</taxon>
        <taxon>Polychaeta</taxon>
        <taxon>Sedentaria</taxon>
        <taxon>Scolecida</taxon>
        <taxon>Capitellidae</taxon>
        <taxon>Capitella</taxon>
    </lineage>
</organism>
<dbReference type="EnsemblMetazoa" id="CapteT210319">
    <property type="protein sequence ID" value="CapteP210319"/>
    <property type="gene ID" value="CapteG210319"/>
</dbReference>
<evidence type="ECO:0000313" key="3">
    <source>
        <dbReference type="EnsemblMetazoa" id="CapteP210319"/>
    </source>
</evidence>
<proteinExistence type="predicted"/>
<protein>
    <submittedName>
        <fullName evidence="2 3">Uncharacterized protein</fullName>
    </submittedName>
</protein>
<reference evidence="3" key="3">
    <citation type="submission" date="2015-06" db="UniProtKB">
        <authorList>
            <consortium name="EnsemblMetazoa"/>
        </authorList>
    </citation>
    <scope>IDENTIFICATION</scope>
</reference>
<feature type="region of interest" description="Disordered" evidence="1">
    <location>
        <begin position="174"/>
        <end position="199"/>
    </location>
</feature>
<dbReference type="Proteomes" id="UP000014760">
    <property type="component" value="Unassembled WGS sequence"/>
</dbReference>
<evidence type="ECO:0000313" key="2">
    <source>
        <dbReference type="EMBL" id="ELU18846.1"/>
    </source>
</evidence>
<sequence>MHQDALWTLELGKKRNFTNFQWICHAVKFGLLTRGEMISLWMISARRRFVLCILNQISRIVHLILGTQDLNQVPFQPSLNVCAHLHLPNPSGSLQLTGHKPKKKRKVPAEQLVELHLNDDPEEAEESCPTESELQIFKGENEDLRRRVAELEALVESKNQKLVELCETLDTARNKTQVRTQKVKRMQDRDELKKEEWYH</sequence>
<reference evidence="2 4" key="2">
    <citation type="journal article" date="2013" name="Nature">
        <title>Insights into bilaterian evolution from three spiralian genomes.</title>
        <authorList>
            <person name="Simakov O."/>
            <person name="Marletaz F."/>
            <person name="Cho S.J."/>
            <person name="Edsinger-Gonzales E."/>
            <person name="Havlak P."/>
            <person name="Hellsten U."/>
            <person name="Kuo D.H."/>
            <person name="Larsson T."/>
            <person name="Lv J."/>
            <person name="Arendt D."/>
            <person name="Savage R."/>
            <person name="Osoegawa K."/>
            <person name="de Jong P."/>
            <person name="Grimwood J."/>
            <person name="Chapman J.A."/>
            <person name="Shapiro H."/>
            <person name="Aerts A."/>
            <person name="Otillar R.P."/>
            <person name="Terry A.Y."/>
            <person name="Boore J.L."/>
            <person name="Grigoriev I.V."/>
            <person name="Lindberg D.R."/>
            <person name="Seaver E.C."/>
            <person name="Weisblat D.A."/>
            <person name="Putnam N.H."/>
            <person name="Rokhsar D.S."/>
        </authorList>
    </citation>
    <scope>NUCLEOTIDE SEQUENCE</scope>
    <source>
        <strain evidence="2 4">I ESC-2004</strain>
    </source>
</reference>
<feature type="compositionally biased region" description="Basic and acidic residues" evidence="1">
    <location>
        <begin position="185"/>
        <end position="199"/>
    </location>
</feature>